<dbReference type="EMBL" id="JAPAAF010000001">
    <property type="protein sequence ID" value="MCW0481288.1"/>
    <property type="molecule type" value="Genomic_DNA"/>
</dbReference>
<proteinExistence type="predicted"/>
<reference evidence="2" key="1">
    <citation type="submission" date="2022-10" db="EMBL/GenBank/DDBJ databases">
        <title>Gaoshiqiia sediminis gen. nov., sp. nov., isolated from coastal sediment.</title>
        <authorList>
            <person name="Yu W.X."/>
            <person name="Mu D.S."/>
            <person name="Du J.Z."/>
            <person name="Liang Y.Q."/>
        </authorList>
    </citation>
    <scope>NUCLEOTIDE SEQUENCE</scope>
    <source>
        <strain evidence="2">A06</strain>
    </source>
</reference>
<dbReference type="InterPro" id="IPR045670">
    <property type="entry name" value="DUF5916"/>
</dbReference>
<gene>
    <name evidence="2" type="ORF">N2K84_01010</name>
</gene>
<dbReference type="AlphaFoldDB" id="A0AA41Y5J9"/>
<protein>
    <submittedName>
        <fullName evidence="2">DUF5916 domain-containing protein</fullName>
    </submittedName>
</protein>
<dbReference type="Pfam" id="PF19313">
    <property type="entry name" value="DUF5916"/>
    <property type="match status" value="1"/>
</dbReference>
<evidence type="ECO:0000313" key="3">
    <source>
        <dbReference type="Proteomes" id="UP001163821"/>
    </source>
</evidence>
<name>A0AA41Y5J9_9BACT</name>
<comment type="caution">
    <text evidence="2">The sequence shown here is derived from an EMBL/GenBank/DDBJ whole genome shotgun (WGS) entry which is preliminary data.</text>
</comment>
<accession>A0AA41Y5J9</accession>
<evidence type="ECO:0000259" key="1">
    <source>
        <dbReference type="Pfam" id="PF19313"/>
    </source>
</evidence>
<keyword evidence="3" id="KW-1185">Reference proteome</keyword>
<feature type="domain" description="DUF5916" evidence="1">
    <location>
        <begin position="1"/>
        <end position="490"/>
    </location>
</feature>
<evidence type="ECO:0000313" key="2">
    <source>
        <dbReference type="EMBL" id="MCW0481288.1"/>
    </source>
</evidence>
<organism evidence="2 3">
    <name type="scientific">Gaoshiqia sediminis</name>
    <dbReference type="NCBI Taxonomy" id="2986998"/>
    <lineage>
        <taxon>Bacteria</taxon>
        <taxon>Pseudomonadati</taxon>
        <taxon>Bacteroidota</taxon>
        <taxon>Bacteroidia</taxon>
        <taxon>Marinilabiliales</taxon>
        <taxon>Prolixibacteraceae</taxon>
        <taxon>Gaoshiqia</taxon>
    </lineage>
</organism>
<sequence>MFNRGEIFYSRRIGARPKFAEKAEEALRPNEIIDFDPTETRLINASKVSGRSSDGWGLGLLNAMSLPAYATLKDTLTNQKRKVQTQPFTNYNVSVVDKSLKNNSYISLLNSNVTMVDHPFSANVTATEFQFRDKSKKYSLSGNGGISRRGESEKETGFRAELELEKNSGNLQFGFSQEIISDTFNPNDLGFLRRNNEISTEGYIFYQMIEPTGIFREWNAVYWIEYVRMFSPNDVFGTEMELEAYARFKNNYSANIEIGYGGRKHDYDETRVKNRYYSQPSFYYGNIYLNSDSRKRMNFYLYAATGKHPNTDHYSYWGDAGFNLRIGQRLQGYYNFSFNNEYNDQAYADKTADEDSIFFVNRDSRFIENVVGLSYGFSNKATMNIRGRHYWSGADNSQAYLLEQNGSLSPTGNYTSTDQNYNAFNIDLVFRWIFAPGSELSIAWKNAIYREEETWKNDYWQNLRNTWNSPQTNSLSLKVLYYIDYNNLVKKKGAEGR</sequence>
<dbReference type="Proteomes" id="UP001163821">
    <property type="component" value="Unassembled WGS sequence"/>
</dbReference>